<feature type="compositionally biased region" description="Polar residues" evidence="1">
    <location>
        <begin position="212"/>
        <end position="221"/>
    </location>
</feature>
<dbReference type="AlphaFoldDB" id="A0A409VRD6"/>
<feature type="compositionally biased region" description="Polar residues" evidence="1">
    <location>
        <begin position="365"/>
        <end position="396"/>
    </location>
</feature>
<gene>
    <name evidence="2" type="ORF">CVT25_008872</name>
</gene>
<comment type="caution">
    <text evidence="2">The sequence shown here is derived from an EMBL/GenBank/DDBJ whole genome shotgun (WGS) entry which is preliminary data.</text>
</comment>
<dbReference type="EMBL" id="NHYD01003948">
    <property type="protein sequence ID" value="PPQ68824.1"/>
    <property type="molecule type" value="Genomic_DNA"/>
</dbReference>
<feature type="region of interest" description="Disordered" evidence="1">
    <location>
        <begin position="337"/>
        <end position="472"/>
    </location>
</feature>
<feature type="compositionally biased region" description="Polar residues" evidence="1">
    <location>
        <begin position="337"/>
        <end position="351"/>
    </location>
</feature>
<dbReference type="Proteomes" id="UP000283269">
    <property type="component" value="Unassembled WGS sequence"/>
</dbReference>
<evidence type="ECO:0000256" key="1">
    <source>
        <dbReference type="SAM" id="MobiDB-lite"/>
    </source>
</evidence>
<dbReference type="STRING" id="93625.A0A409VRD6"/>
<feature type="compositionally biased region" description="Basic residues" evidence="1">
    <location>
        <begin position="433"/>
        <end position="444"/>
    </location>
</feature>
<feature type="compositionally biased region" description="Polar residues" evidence="1">
    <location>
        <begin position="125"/>
        <end position="138"/>
    </location>
</feature>
<feature type="region of interest" description="Disordered" evidence="1">
    <location>
        <begin position="32"/>
        <end position="52"/>
    </location>
</feature>
<dbReference type="InParanoid" id="A0A409VRD6"/>
<proteinExistence type="predicted"/>
<reference evidence="2 3" key="1">
    <citation type="journal article" date="2018" name="Evol. Lett.">
        <title>Horizontal gene cluster transfer increased hallucinogenic mushroom diversity.</title>
        <authorList>
            <person name="Reynolds H.T."/>
            <person name="Vijayakumar V."/>
            <person name="Gluck-Thaler E."/>
            <person name="Korotkin H.B."/>
            <person name="Matheny P.B."/>
            <person name="Slot J.C."/>
        </authorList>
    </citation>
    <scope>NUCLEOTIDE SEQUENCE [LARGE SCALE GENOMIC DNA]</scope>
    <source>
        <strain evidence="2 3">2631</strain>
    </source>
</reference>
<feature type="compositionally biased region" description="Polar residues" evidence="1">
    <location>
        <begin position="462"/>
        <end position="472"/>
    </location>
</feature>
<sequence>MLWCISTPPFAFPRPTSKKRRLHRPVKISAPIRRPSGSMHVRGSTFSEGSTHRETHVDSGAFYLVPNKTGTGKTIVRRHAPPTSPPTNNDTTFLGATLTALNTQMASAADGKQPKLVIRTTTPLTENNDSSTVRQTTPKPRFGSMKAFRNSFRGRPSENDNPGNNSKRWKGKERADFEQEEESRESKVAAKAREIREWMKGKSGSDMHRSAAYSSSKQGNGETSYAAAVATKTRQTVAGGVRDLFKNRRPAVREPGDRGPKAGQTYEIVNRRIIENNPDKTVEISTWREHAVKESKAQDEDDKMSIYYISADEYPLEGEFASDVSPKVEWRVEELQNASAAQSSKTDSLSNRGVEPPEIEKRQAGKSNSWRYRSEDMQTATPPLSFSREGTISLSTSEKDPETSPPPKRAQNGSNFIERGMPGSSTPIEHGRHNTRTARHRGRYKAPTVEKDLPQCPLHPTESGSTISNIKSESTTEFETVLQSCEPSLLHIAPILKSLGIRRVEHMRAVAKLTPSTRDREVKEDALRLGITVMEWAIFVDRMFTL</sequence>
<feature type="region of interest" description="Disordered" evidence="1">
    <location>
        <begin position="125"/>
        <end position="221"/>
    </location>
</feature>
<protein>
    <submittedName>
        <fullName evidence="2">Uncharacterized protein</fullName>
    </submittedName>
</protein>
<feature type="compositionally biased region" description="Basic and acidic residues" evidence="1">
    <location>
        <begin position="184"/>
        <end position="209"/>
    </location>
</feature>
<evidence type="ECO:0000313" key="3">
    <source>
        <dbReference type="Proteomes" id="UP000283269"/>
    </source>
</evidence>
<accession>A0A409VRD6</accession>
<evidence type="ECO:0000313" key="2">
    <source>
        <dbReference type="EMBL" id="PPQ68824.1"/>
    </source>
</evidence>
<organism evidence="2 3">
    <name type="scientific">Psilocybe cyanescens</name>
    <dbReference type="NCBI Taxonomy" id="93625"/>
    <lineage>
        <taxon>Eukaryota</taxon>
        <taxon>Fungi</taxon>
        <taxon>Dikarya</taxon>
        <taxon>Basidiomycota</taxon>
        <taxon>Agaricomycotina</taxon>
        <taxon>Agaricomycetes</taxon>
        <taxon>Agaricomycetidae</taxon>
        <taxon>Agaricales</taxon>
        <taxon>Agaricineae</taxon>
        <taxon>Strophariaceae</taxon>
        <taxon>Psilocybe</taxon>
    </lineage>
</organism>
<dbReference type="OrthoDB" id="2989516at2759"/>
<keyword evidence="3" id="KW-1185">Reference proteome</keyword>
<name>A0A409VRD6_PSICY</name>